<keyword evidence="2" id="KW-1185">Reference proteome</keyword>
<dbReference type="InterPro" id="IPR010412">
    <property type="entry name" value="DUF1007"/>
</dbReference>
<protein>
    <submittedName>
        <fullName evidence="1">ABC-type uncharacterized transport system substrate-binding protein</fullName>
    </submittedName>
</protein>
<dbReference type="InterPro" id="IPR018247">
    <property type="entry name" value="EF_Hand_1_Ca_BS"/>
</dbReference>
<dbReference type="Pfam" id="PF06226">
    <property type="entry name" value="DUF1007"/>
    <property type="match status" value="1"/>
</dbReference>
<reference evidence="1" key="1">
    <citation type="submission" date="2023-07" db="EMBL/GenBank/DDBJ databases">
        <title>Genomic Encyclopedia of Type Strains, Phase IV (KMG-IV): sequencing the most valuable type-strain genomes for metagenomic binning, comparative biology and taxonomic classification.</title>
        <authorList>
            <person name="Goeker M."/>
        </authorList>
    </citation>
    <scope>NUCLEOTIDE SEQUENCE</scope>
    <source>
        <strain evidence="1">DSM 21202</strain>
    </source>
</reference>
<gene>
    <name evidence="1" type="ORF">J2S73_003714</name>
</gene>
<dbReference type="Proteomes" id="UP001229244">
    <property type="component" value="Unassembled WGS sequence"/>
</dbReference>
<name>A0AAE3VRV6_9HYPH</name>
<organism evidence="1 2">
    <name type="scientific">Amorphus orientalis</name>
    <dbReference type="NCBI Taxonomy" id="649198"/>
    <lineage>
        <taxon>Bacteria</taxon>
        <taxon>Pseudomonadati</taxon>
        <taxon>Pseudomonadota</taxon>
        <taxon>Alphaproteobacteria</taxon>
        <taxon>Hyphomicrobiales</taxon>
        <taxon>Amorphaceae</taxon>
        <taxon>Amorphus</taxon>
    </lineage>
</organism>
<evidence type="ECO:0000313" key="1">
    <source>
        <dbReference type="EMBL" id="MDQ0317237.1"/>
    </source>
</evidence>
<dbReference type="AlphaFoldDB" id="A0AAE3VRV6"/>
<evidence type="ECO:0000313" key="2">
    <source>
        <dbReference type="Proteomes" id="UP001229244"/>
    </source>
</evidence>
<dbReference type="PROSITE" id="PS00018">
    <property type="entry name" value="EF_HAND_1"/>
    <property type="match status" value="1"/>
</dbReference>
<dbReference type="EMBL" id="JAUSUL010000004">
    <property type="protein sequence ID" value="MDQ0317237.1"/>
    <property type="molecule type" value="Genomic_DNA"/>
</dbReference>
<accession>A0AAE3VRV6</accession>
<comment type="caution">
    <text evidence="1">The sequence shown here is derived from an EMBL/GenBank/DDBJ whole genome shotgun (WGS) entry which is preliminary data.</text>
</comment>
<proteinExistence type="predicted"/>
<sequence>MTDRTVLGMSRRAKGRLDWRTRLSAMVMAAAAVMIGADTAEAHPHVFVEAKSELVFDGTGDLSAVRHAWRFDAPFSSFAVQGLDADQNGILTQEELSELAQVNVESLKEYDNFTFLSHDGEDLSFADAEDYWLDYSGGRLTLYFVLPLAEPLALAGDSVTLEVYDPEYFVAFEMTKQQPFTLIDAPAECVLNTQLAGELDPMTATQLAAIPSSQREIPDQYRAMTDVLANEALVTCAK</sequence>
<dbReference type="RefSeq" id="WP_306887138.1">
    <property type="nucleotide sequence ID" value="NZ_JAUSUL010000004.1"/>
</dbReference>